<dbReference type="InterPro" id="IPR041075">
    <property type="entry name" value="NOD1/2_WH"/>
</dbReference>
<evidence type="ECO:0000313" key="8">
    <source>
        <dbReference type="Ensembl" id="ENSCCRP00015078952.1"/>
    </source>
</evidence>
<dbReference type="AlphaFoldDB" id="A0A8C1XA30"/>
<dbReference type="FunFam" id="3.80.10.10:FF:000100">
    <property type="entry name" value="Si:dkey-11n14.1"/>
    <property type="match status" value="1"/>
</dbReference>
<evidence type="ECO:0000256" key="2">
    <source>
        <dbReference type="ARBA" id="ARBA00022490"/>
    </source>
</evidence>
<accession>A0A8C1XA30</accession>
<dbReference type="PANTHER" id="PTHR24106">
    <property type="entry name" value="NACHT, LRR AND CARD DOMAINS-CONTAINING"/>
    <property type="match status" value="1"/>
</dbReference>
<dbReference type="GO" id="GO:0005524">
    <property type="term" value="F:ATP binding"/>
    <property type="evidence" value="ECO:0007669"/>
    <property type="project" value="UniProtKB-KW"/>
</dbReference>
<dbReference type="SUPFAM" id="SSF52047">
    <property type="entry name" value="RNI-like"/>
    <property type="match status" value="2"/>
</dbReference>
<dbReference type="InterPro" id="IPR029495">
    <property type="entry name" value="NACHT-assoc"/>
</dbReference>
<dbReference type="Pfam" id="PF05729">
    <property type="entry name" value="NACHT"/>
    <property type="match status" value="1"/>
</dbReference>
<dbReference type="InterPro" id="IPR007111">
    <property type="entry name" value="NACHT_NTPase"/>
</dbReference>
<dbReference type="Gene3D" id="3.80.10.10">
    <property type="entry name" value="Ribonuclease Inhibitor"/>
    <property type="match status" value="2"/>
</dbReference>
<keyword evidence="4" id="KW-0677">Repeat</keyword>
<dbReference type="Ensembl" id="ENSCCRT00015081535.1">
    <property type="protein sequence ID" value="ENSCCRP00015078952.1"/>
    <property type="gene ID" value="ENSCCRG00015031973.1"/>
</dbReference>
<dbReference type="InterPro" id="IPR051261">
    <property type="entry name" value="NLR"/>
</dbReference>
<dbReference type="Pfam" id="PF13516">
    <property type="entry name" value="LRR_6"/>
    <property type="match status" value="8"/>
</dbReference>
<organism evidence="8 9">
    <name type="scientific">Cyprinus carpio</name>
    <name type="common">Common carp</name>
    <dbReference type="NCBI Taxonomy" id="7962"/>
    <lineage>
        <taxon>Eukaryota</taxon>
        <taxon>Metazoa</taxon>
        <taxon>Chordata</taxon>
        <taxon>Craniata</taxon>
        <taxon>Vertebrata</taxon>
        <taxon>Euteleostomi</taxon>
        <taxon>Actinopterygii</taxon>
        <taxon>Neopterygii</taxon>
        <taxon>Teleostei</taxon>
        <taxon>Ostariophysi</taxon>
        <taxon>Cypriniformes</taxon>
        <taxon>Cyprinidae</taxon>
        <taxon>Cyprininae</taxon>
        <taxon>Cyprinus</taxon>
    </lineage>
</organism>
<dbReference type="InterPro" id="IPR032675">
    <property type="entry name" value="LRR_dom_sf"/>
</dbReference>
<dbReference type="InterPro" id="IPR001611">
    <property type="entry name" value="Leu-rich_rpt"/>
</dbReference>
<comment type="subcellular location">
    <subcellularLocation>
        <location evidence="1">Cytoplasm</location>
    </subcellularLocation>
</comment>
<dbReference type="SMART" id="SM00365">
    <property type="entry name" value="LRR_SD22"/>
    <property type="match status" value="4"/>
</dbReference>
<dbReference type="Proteomes" id="UP000694700">
    <property type="component" value="Unplaced"/>
</dbReference>
<keyword evidence="6" id="KW-0067">ATP-binding</keyword>
<dbReference type="PROSITE" id="PS50837">
    <property type="entry name" value="NACHT"/>
    <property type="match status" value="1"/>
</dbReference>
<dbReference type="Pfam" id="PF14484">
    <property type="entry name" value="FISNA"/>
    <property type="match status" value="1"/>
</dbReference>
<dbReference type="Pfam" id="PF17779">
    <property type="entry name" value="WHD_NOD2"/>
    <property type="match status" value="1"/>
</dbReference>
<evidence type="ECO:0000256" key="5">
    <source>
        <dbReference type="ARBA" id="ARBA00022741"/>
    </source>
</evidence>
<evidence type="ECO:0000259" key="7">
    <source>
        <dbReference type="PROSITE" id="PS50837"/>
    </source>
</evidence>
<keyword evidence="3" id="KW-0433">Leucine-rich repeat</keyword>
<evidence type="ECO:0000256" key="6">
    <source>
        <dbReference type="ARBA" id="ARBA00022840"/>
    </source>
</evidence>
<dbReference type="PROSITE" id="PS51450">
    <property type="entry name" value="LRR"/>
    <property type="match status" value="2"/>
</dbReference>
<dbReference type="FunFam" id="3.80.10.10:FF:000551">
    <property type="entry name" value="Si:dkey-286j17.4"/>
    <property type="match status" value="1"/>
</dbReference>
<name>A0A8C1XA30_CYPCA</name>
<dbReference type="InterPro" id="IPR041267">
    <property type="entry name" value="NLRP_HD2"/>
</dbReference>
<dbReference type="InterPro" id="IPR006553">
    <property type="entry name" value="Leu-rich_rpt_Cys-con_subtyp"/>
</dbReference>
<sequence>MKEAALDLTLYFLRDMKQDEAADTLEDELFFIHQLKCILKKKYQCVFEGIAKQGDSTLLKNIYTDLYITQGCSEQVNTEHEVRQIEVASRRHESQEIQVECKNLFEAPEQDKQIRTVLTKGVAGIGKSVSVQKFVLDWAEGKENQDISFIFPLPFREMNLKEQEKLSLMDLITQFFPETKGLNLTRRNQFKVLFILDGLDECRLPVNFKDNETWSDVSSPASLDVLLTNLIKGNLLPSALIWITSRPAAASKIPPDCIDRLTEIRGFNDAQKEEYFRKRFTDENQAKEIIDHVKQSKSLFIMCHIPVFCWISATVLQNILEEKRNNVVKNNQADDASKTLQESNTEDTPKTLTQMYTHFLRFQIQQSRRKYDGEHTPDVSWDKDAIFSLGKLAFDQLERNNVIFYDTDLEACGIDVYKASVYSGMCTQIFKEETGIVLGTMYCFVHLSIQEFIAALYAHLFLDIKKKKSIFVRESTKQKKKSKNMIDLLKTAVDKALESDNGHLDLFLRFLLGLSLQSNQRLLQGLLTQKNRNEQSKKEIVQYIKQKLESNLSPERSINLFYCLNELNDQTLVKDIQTHLSKGSLSSADLSPAQWSALAFVLLTSEEELEEFELQKFKKSDECLIRLSAVIKTSKRALLNDCGLTDKSCPALATVLGSDTSLKVLNMNNNNLRDYGVKLLCTGLKNINCKLEILSLKNNCITEGGCRVLAAALNSNPSNLTELDLSENKLGNPGMKVILTLFENVQCRLEKLKLNCISITDEGCAALASVFNSNLRELDLSRNQIGDSGVTEISSLLRNSQTLQILRLSDCSISEEGYKALSSALRSNPSHLIELDLTGNDPGPSGVKQLSDLLQDPNCQLKTLRFLGPAADEGCQYVTGIVGKNPLLLRELDLSEHELGHTGVNQISALLQDKHCTLNTLILSFCNLTDEDCSSVTSALKSNPSHLRELYLNCNELGDSGVNNLSDLLMNTQCKLEKLDLCRCSITEKQCLILTSALKSNPSHLRELDLSGNQIKNTGVNHLCDVLKDSCCKLERLRSVTFTDKNQNDENHFV</sequence>
<evidence type="ECO:0000256" key="3">
    <source>
        <dbReference type="ARBA" id="ARBA00022614"/>
    </source>
</evidence>
<dbReference type="SMART" id="SM00367">
    <property type="entry name" value="LRR_CC"/>
    <property type="match status" value="4"/>
</dbReference>
<evidence type="ECO:0000256" key="4">
    <source>
        <dbReference type="ARBA" id="ARBA00022737"/>
    </source>
</evidence>
<dbReference type="FunFam" id="3.40.50.300:FF:000210">
    <property type="entry name" value="Si:dkey-16p6.1"/>
    <property type="match status" value="1"/>
</dbReference>
<reference evidence="8" key="1">
    <citation type="submission" date="2025-08" db="UniProtKB">
        <authorList>
            <consortium name="Ensembl"/>
        </authorList>
    </citation>
    <scope>IDENTIFICATION</scope>
</reference>
<keyword evidence="2" id="KW-0963">Cytoplasm</keyword>
<dbReference type="Gene3D" id="3.40.50.300">
    <property type="entry name" value="P-loop containing nucleotide triphosphate hydrolases"/>
    <property type="match status" value="1"/>
</dbReference>
<dbReference type="SMART" id="SM00368">
    <property type="entry name" value="LRR_RI"/>
    <property type="match status" value="13"/>
</dbReference>
<dbReference type="SMART" id="SM01288">
    <property type="entry name" value="FISNA"/>
    <property type="match status" value="1"/>
</dbReference>
<proteinExistence type="predicted"/>
<protein>
    <recommendedName>
        <fullName evidence="7">NACHT domain-containing protein</fullName>
    </recommendedName>
</protein>
<evidence type="ECO:0000313" key="9">
    <source>
        <dbReference type="Proteomes" id="UP000694700"/>
    </source>
</evidence>
<dbReference type="Pfam" id="PF17776">
    <property type="entry name" value="NLRC4_HD2"/>
    <property type="match status" value="1"/>
</dbReference>
<dbReference type="GO" id="GO:0005737">
    <property type="term" value="C:cytoplasm"/>
    <property type="evidence" value="ECO:0007669"/>
    <property type="project" value="UniProtKB-SubCell"/>
</dbReference>
<keyword evidence="5" id="KW-0547">Nucleotide-binding</keyword>
<evidence type="ECO:0000256" key="1">
    <source>
        <dbReference type="ARBA" id="ARBA00004496"/>
    </source>
</evidence>
<dbReference type="InterPro" id="IPR027417">
    <property type="entry name" value="P-loop_NTPase"/>
</dbReference>
<feature type="domain" description="NACHT" evidence="7">
    <location>
        <begin position="115"/>
        <end position="249"/>
    </location>
</feature>